<name>A0A9P9ACB6_9PEZI</name>
<comment type="similarity">
    <text evidence="5">Belongs to the SAT4 family.</text>
</comment>
<dbReference type="OrthoDB" id="5417887at2759"/>
<evidence type="ECO:0000313" key="9">
    <source>
        <dbReference type="Proteomes" id="UP000770015"/>
    </source>
</evidence>
<evidence type="ECO:0000256" key="1">
    <source>
        <dbReference type="ARBA" id="ARBA00004141"/>
    </source>
</evidence>
<keyword evidence="4 6" id="KW-0472">Membrane</keyword>
<keyword evidence="9" id="KW-1185">Reference proteome</keyword>
<dbReference type="PANTHER" id="PTHR33048:SF42">
    <property type="entry name" value="INTEGRAL MEMBRANE PROTEIN"/>
    <property type="match status" value="1"/>
</dbReference>
<evidence type="ECO:0000313" key="8">
    <source>
        <dbReference type="EMBL" id="KAH6695205.1"/>
    </source>
</evidence>
<accession>A0A9P9ACB6</accession>
<comment type="subcellular location">
    <subcellularLocation>
        <location evidence="1">Membrane</location>
        <topology evidence="1">Multi-pass membrane protein</topology>
    </subcellularLocation>
</comment>
<dbReference type="EMBL" id="JAGSXJ010000002">
    <property type="protein sequence ID" value="KAH6695205.1"/>
    <property type="molecule type" value="Genomic_DNA"/>
</dbReference>
<keyword evidence="3 6" id="KW-1133">Transmembrane helix</keyword>
<dbReference type="InterPro" id="IPR049326">
    <property type="entry name" value="Rhodopsin_dom_fungi"/>
</dbReference>
<reference evidence="8" key="1">
    <citation type="journal article" date="2021" name="Nat. Commun.">
        <title>Genetic determinants of endophytism in the Arabidopsis root mycobiome.</title>
        <authorList>
            <person name="Mesny F."/>
            <person name="Miyauchi S."/>
            <person name="Thiergart T."/>
            <person name="Pickel B."/>
            <person name="Atanasova L."/>
            <person name="Karlsson M."/>
            <person name="Huettel B."/>
            <person name="Barry K.W."/>
            <person name="Haridas S."/>
            <person name="Chen C."/>
            <person name="Bauer D."/>
            <person name="Andreopoulos W."/>
            <person name="Pangilinan J."/>
            <person name="LaButti K."/>
            <person name="Riley R."/>
            <person name="Lipzen A."/>
            <person name="Clum A."/>
            <person name="Drula E."/>
            <person name="Henrissat B."/>
            <person name="Kohler A."/>
            <person name="Grigoriev I.V."/>
            <person name="Martin F.M."/>
            <person name="Hacquard S."/>
        </authorList>
    </citation>
    <scope>NUCLEOTIDE SEQUENCE</scope>
    <source>
        <strain evidence="8">MPI-SDFR-AT-0117</strain>
    </source>
</reference>
<evidence type="ECO:0000256" key="4">
    <source>
        <dbReference type="ARBA" id="ARBA00023136"/>
    </source>
</evidence>
<evidence type="ECO:0000256" key="3">
    <source>
        <dbReference type="ARBA" id="ARBA00022989"/>
    </source>
</evidence>
<sequence>MADPNQVIPPAMLLEHPDPSATVNASMYTMLAIATLFLALRLYCKTLHTRYMMWLDDYLLVAGWVTNIISHALASKMLSLGFGQSMIVTPQISTYIYVADNFHKISLGLTKTSFAVTLLRISTGWQVYMIWFLVVSMNIQFVVHIILTWRITCGAVLDETPHLPMSCWPVESAIALGLFGGFYSALSDFALALLPWKIIMGLNMKKHEKLGVATAMSIGIFAGIAGIMKDPWYMAIFWIWCQAEPNATIMAASIPSFRVLVKNLRSSRKEASYHANQYIKSDNMSKFHNNMTANDEYGAMDANSDHSDHGILPTGTDIAGKAGITRTREVKVEYNDSNDARAGRDDEDIEMVRWQTRSMSRSNSQARK</sequence>
<dbReference type="Proteomes" id="UP000770015">
    <property type="component" value="Unassembled WGS sequence"/>
</dbReference>
<keyword evidence="2 6" id="KW-0812">Transmembrane</keyword>
<feature type="transmembrane region" description="Helical" evidence="6">
    <location>
        <begin position="128"/>
        <end position="152"/>
    </location>
</feature>
<comment type="caution">
    <text evidence="8">The sequence shown here is derived from an EMBL/GenBank/DDBJ whole genome shotgun (WGS) entry which is preliminary data.</text>
</comment>
<evidence type="ECO:0000259" key="7">
    <source>
        <dbReference type="Pfam" id="PF20684"/>
    </source>
</evidence>
<feature type="domain" description="Rhodopsin" evidence="7">
    <location>
        <begin position="40"/>
        <end position="262"/>
    </location>
</feature>
<dbReference type="Pfam" id="PF20684">
    <property type="entry name" value="Fung_rhodopsin"/>
    <property type="match status" value="1"/>
</dbReference>
<dbReference type="InterPro" id="IPR052337">
    <property type="entry name" value="SAT4-like"/>
</dbReference>
<organism evidence="8 9">
    <name type="scientific">Plectosphaerella plurivora</name>
    <dbReference type="NCBI Taxonomy" id="936078"/>
    <lineage>
        <taxon>Eukaryota</taxon>
        <taxon>Fungi</taxon>
        <taxon>Dikarya</taxon>
        <taxon>Ascomycota</taxon>
        <taxon>Pezizomycotina</taxon>
        <taxon>Sordariomycetes</taxon>
        <taxon>Hypocreomycetidae</taxon>
        <taxon>Glomerellales</taxon>
        <taxon>Plectosphaerellaceae</taxon>
        <taxon>Plectosphaerella</taxon>
    </lineage>
</organism>
<feature type="transmembrane region" description="Helical" evidence="6">
    <location>
        <begin position="172"/>
        <end position="198"/>
    </location>
</feature>
<feature type="transmembrane region" description="Helical" evidence="6">
    <location>
        <begin position="210"/>
        <end position="228"/>
    </location>
</feature>
<evidence type="ECO:0000256" key="2">
    <source>
        <dbReference type="ARBA" id="ARBA00022692"/>
    </source>
</evidence>
<evidence type="ECO:0000256" key="5">
    <source>
        <dbReference type="ARBA" id="ARBA00038359"/>
    </source>
</evidence>
<dbReference type="GO" id="GO:0016020">
    <property type="term" value="C:membrane"/>
    <property type="evidence" value="ECO:0007669"/>
    <property type="project" value="UniProtKB-SubCell"/>
</dbReference>
<feature type="transmembrane region" description="Helical" evidence="6">
    <location>
        <begin position="25"/>
        <end position="44"/>
    </location>
</feature>
<dbReference type="AlphaFoldDB" id="A0A9P9ACB6"/>
<dbReference type="PANTHER" id="PTHR33048">
    <property type="entry name" value="PTH11-LIKE INTEGRAL MEMBRANE PROTEIN (AFU_ORTHOLOGUE AFUA_5G11245)"/>
    <property type="match status" value="1"/>
</dbReference>
<proteinExistence type="inferred from homology"/>
<protein>
    <recommendedName>
        <fullName evidence="7">Rhodopsin domain-containing protein</fullName>
    </recommendedName>
</protein>
<evidence type="ECO:0000256" key="6">
    <source>
        <dbReference type="SAM" id="Phobius"/>
    </source>
</evidence>
<gene>
    <name evidence="8" type="ORF">F5X68DRAFT_272639</name>
</gene>